<organism evidence="1 2">
    <name type="scientific">Candidatus Woesebacteria bacterium GW2011_GWC1_38_13</name>
    <dbReference type="NCBI Taxonomy" id="1618583"/>
    <lineage>
        <taxon>Bacteria</taxon>
        <taxon>Candidatus Woeseibacteriota</taxon>
    </lineage>
</organism>
<dbReference type="Gene3D" id="3.40.470.10">
    <property type="entry name" value="Uracil-DNA glycosylase-like domain"/>
    <property type="match status" value="1"/>
</dbReference>
<proteinExistence type="predicted"/>
<name>A0A0G0ILJ0_9BACT</name>
<accession>A0A0G0ILJ0</accession>
<dbReference type="EMBL" id="LBUE01000009">
    <property type="protein sequence ID" value="KKQ56173.1"/>
    <property type="molecule type" value="Genomic_DNA"/>
</dbReference>
<evidence type="ECO:0000313" key="2">
    <source>
        <dbReference type="Proteomes" id="UP000034096"/>
    </source>
</evidence>
<dbReference type="AlphaFoldDB" id="A0A0G0ILJ0"/>
<sequence>MIEIHPFGDFIPTTTHYLLLGSFTSKPSNNYLWFYSNGRNHFWSIMEKVYGLELSTKEKQQKLFRDLNMALTDIIYSCERKNINSSLDNNLTNIVFNIKGVDKIIRGNNIKKIYFSSRFVESMFRKLFKDFIEEFPNVKLIYLPSPSPRFAVMSKKEKIRKYKELLPNFEQ</sequence>
<comment type="caution">
    <text evidence="1">The sequence shown here is derived from an EMBL/GenBank/DDBJ whole genome shotgun (WGS) entry which is preliminary data.</text>
</comment>
<reference evidence="1 2" key="1">
    <citation type="journal article" date="2015" name="Nature">
        <title>rRNA introns, odd ribosomes, and small enigmatic genomes across a large radiation of phyla.</title>
        <authorList>
            <person name="Brown C.T."/>
            <person name="Hug L.A."/>
            <person name="Thomas B.C."/>
            <person name="Sharon I."/>
            <person name="Castelle C.J."/>
            <person name="Singh A."/>
            <person name="Wilkins M.J."/>
            <person name="Williams K.H."/>
            <person name="Banfield J.F."/>
        </authorList>
    </citation>
    <scope>NUCLEOTIDE SEQUENCE [LARGE SCALE GENOMIC DNA]</scope>
</reference>
<dbReference type="STRING" id="1618583.US75_C0009G0026"/>
<dbReference type="SUPFAM" id="SSF52141">
    <property type="entry name" value="Uracil-DNA glycosylase-like"/>
    <property type="match status" value="1"/>
</dbReference>
<protein>
    <submittedName>
        <fullName evidence="1">Uncharacterized protein</fullName>
    </submittedName>
</protein>
<dbReference type="Proteomes" id="UP000034096">
    <property type="component" value="Unassembled WGS sequence"/>
</dbReference>
<evidence type="ECO:0000313" key="1">
    <source>
        <dbReference type="EMBL" id="KKQ56173.1"/>
    </source>
</evidence>
<gene>
    <name evidence="1" type="ORF">US75_C0009G0026</name>
</gene>
<dbReference type="InterPro" id="IPR036895">
    <property type="entry name" value="Uracil-DNA_glycosylase-like_sf"/>
</dbReference>